<evidence type="ECO:0000256" key="7">
    <source>
        <dbReference type="ARBA" id="ARBA00022792"/>
    </source>
</evidence>
<comment type="subcellular location">
    <subcellularLocation>
        <location evidence="1">Mitochondrion inner membrane</location>
        <topology evidence="1">Single-pass membrane protein</topology>
    </subcellularLocation>
</comment>
<dbReference type="OMA" id="EAFICRK"/>
<evidence type="ECO:0000313" key="16">
    <source>
        <dbReference type="Proteomes" id="UP000076502"/>
    </source>
</evidence>
<evidence type="ECO:0000256" key="8">
    <source>
        <dbReference type="ARBA" id="ARBA00022982"/>
    </source>
</evidence>
<sequence length="117" mass="13745">MGSNKIELYDLSPKAREVIEWRAARRKVLRESYLKQVHNPIKQQLILDHGIHRYGVMRLTHQYQMKITGRTMLFNLGGVFAFICLATWTVKTLKGKHENLLRNGHISYADRCYTFPN</sequence>
<dbReference type="PANTHER" id="PTHR15469">
    <property type="entry name" value="NADH-UBIQUINONE OXIDOREDUCTASE B15 SUBUNIT"/>
    <property type="match status" value="1"/>
</dbReference>
<accession>A0A154PA42</accession>
<keyword evidence="10" id="KW-0496">Mitochondrion</keyword>
<feature type="transmembrane region" description="Helical" evidence="14">
    <location>
        <begin position="72"/>
        <end position="90"/>
    </location>
</feature>
<evidence type="ECO:0000256" key="10">
    <source>
        <dbReference type="ARBA" id="ARBA00023128"/>
    </source>
</evidence>
<evidence type="ECO:0000256" key="6">
    <source>
        <dbReference type="ARBA" id="ARBA00022692"/>
    </source>
</evidence>
<dbReference type="Pfam" id="PF07225">
    <property type="entry name" value="NDUF_B4"/>
    <property type="match status" value="1"/>
</dbReference>
<evidence type="ECO:0000256" key="13">
    <source>
        <dbReference type="ARBA" id="ARBA00030987"/>
    </source>
</evidence>
<evidence type="ECO:0000256" key="11">
    <source>
        <dbReference type="ARBA" id="ARBA00023136"/>
    </source>
</evidence>
<gene>
    <name evidence="15" type="ORF">WN55_10744</name>
</gene>
<keyword evidence="8" id="KW-0249">Electron transport</keyword>
<keyword evidence="11 14" id="KW-0472">Membrane</keyword>
<keyword evidence="16" id="KW-1185">Reference proteome</keyword>
<evidence type="ECO:0000256" key="2">
    <source>
        <dbReference type="ARBA" id="ARBA00007260"/>
    </source>
</evidence>
<evidence type="ECO:0000256" key="5">
    <source>
        <dbReference type="ARBA" id="ARBA00022660"/>
    </source>
</evidence>
<protein>
    <recommendedName>
        <fullName evidence="3">NADH dehydrogenase [ubiquinone] 1 beta subcomplex subunit 4</fullName>
    </recommendedName>
    <alternativeName>
        <fullName evidence="12">Complex I-B15</fullName>
    </alternativeName>
    <alternativeName>
        <fullName evidence="13">NADH-ubiquinone oxidoreductase B15 subunit</fullName>
    </alternativeName>
</protein>
<name>A0A154PA42_DUFNO</name>
<dbReference type="InterPro" id="IPR009866">
    <property type="entry name" value="NADH_UbQ_OxRdtase_NDUFB4_su"/>
</dbReference>
<evidence type="ECO:0000256" key="12">
    <source>
        <dbReference type="ARBA" id="ARBA00030212"/>
    </source>
</evidence>
<comment type="similarity">
    <text evidence="2">Belongs to the complex I NDUFB4 subunit family.</text>
</comment>
<keyword evidence="7" id="KW-0999">Mitochondrion inner membrane</keyword>
<dbReference type="AlphaFoldDB" id="A0A154PA42"/>
<keyword evidence="6 14" id="KW-0812">Transmembrane</keyword>
<dbReference type="GO" id="GO:0005743">
    <property type="term" value="C:mitochondrial inner membrane"/>
    <property type="evidence" value="ECO:0007669"/>
    <property type="project" value="UniProtKB-SubCell"/>
</dbReference>
<keyword evidence="9 14" id="KW-1133">Transmembrane helix</keyword>
<proteinExistence type="inferred from homology"/>
<organism evidence="15 16">
    <name type="scientific">Dufourea novaeangliae</name>
    <name type="common">Sweat bee</name>
    <dbReference type="NCBI Taxonomy" id="178035"/>
    <lineage>
        <taxon>Eukaryota</taxon>
        <taxon>Metazoa</taxon>
        <taxon>Ecdysozoa</taxon>
        <taxon>Arthropoda</taxon>
        <taxon>Hexapoda</taxon>
        <taxon>Insecta</taxon>
        <taxon>Pterygota</taxon>
        <taxon>Neoptera</taxon>
        <taxon>Endopterygota</taxon>
        <taxon>Hymenoptera</taxon>
        <taxon>Apocrita</taxon>
        <taxon>Aculeata</taxon>
        <taxon>Apoidea</taxon>
        <taxon>Anthophila</taxon>
        <taxon>Halictidae</taxon>
        <taxon>Rophitinae</taxon>
        <taxon>Dufourea</taxon>
    </lineage>
</organism>
<evidence type="ECO:0000256" key="9">
    <source>
        <dbReference type="ARBA" id="ARBA00022989"/>
    </source>
</evidence>
<keyword evidence="5" id="KW-0679">Respiratory chain</keyword>
<keyword evidence="4" id="KW-0813">Transport</keyword>
<reference evidence="15 16" key="1">
    <citation type="submission" date="2015-07" db="EMBL/GenBank/DDBJ databases">
        <title>The genome of Dufourea novaeangliae.</title>
        <authorList>
            <person name="Pan H."/>
            <person name="Kapheim K."/>
        </authorList>
    </citation>
    <scope>NUCLEOTIDE SEQUENCE [LARGE SCALE GENOMIC DNA]</scope>
    <source>
        <strain evidence="15">0120121106</strain>
        <tissue evidence="15">Whole body</tissue>
    </source>
</reference>
<evidence type="ECO:0000256" key="4">
    <source>
        <dbReference type="ARBA" id="ARBA00022448"/>
    </source>
</evidence>
<dbReference type="PANTHER" id="PTHR15469:SF0">
    <property type="entry name" value="NADH DEHYDROGENASE [UBIQUINONE] 1 BETA SUBCOMPLEX SUBUNIT 4"/>
    <property type="match status" value="1"/>
</dbReference>
<dbReference type="EMBL" id="KQ434856">
    <property type="protein sequence ID" value="KZC08722.1"/>
    <property type="molecule type" value="Genomic_DNA"/>
</dbReference>
<evidence type="ECO:0000256" key="14">
    <source>
        <dbReference type="SAM" id="Phobius"/>
    </source>
</evidence>
<evidence type="ECO:0000256" key="3">
    <source>
        <dbReference type="ARBA" id="ARBA00018681"/>
    </source>
</evidence>
<dbReference type="OrthoDB" id="5818798at2759"/>
<dbReference type="STRING" id="178035.A0A154PA42"/>
<evidence type="ECO:0000313" key="15">
    <source>
        <dbReference type="EMBL" id="KZC08722.1"/>
    </source>
</evidence>
<evidence type="ECO:0000256" key="1">
    <source>
        <dbReference type="ARBA" id="ARBA00004434"/>
    </source>
</evidence>
<dbReference type="Proteomes" id="UP000076502">
    <property type="component" value="Unassembled WGS sequence"/>
</dbReference>